<dbReference type="RefSeq" id="WP_313875649.1">
    <property type="nucleotide sequence ID" value="NZ_JAVBIK010000001.1"/>
</dbReference>
<feature type="region of interest" description="Disordered" evidence="5">
    <location>
        <begin position="518"/>
        <end position="601"/>
    </location>
</feature>
<feature type="transmembrane region" description="Helical" evidence="6">
    <location>
        <begin position="192"/>
        <end position="211"/>
    </location>
</feature>
<evidence type="ECO:0000256" key="4">
    <source>
        <dbReference type="SAM" id="Coils"/>
    </source>
</evidence>
<evidence type="ECO:0000256" key="1">
    <source>
        <dbReference type="ARBA" id="ARBA00022481"/>
    </source>
</evidence>
<organism evidence="9 10">
    <name type="scientific">Rhodoferax potami</name>
    <dbReference type="NCBI Taxonomy" id="3068338"/>
    <lineage>
        <taxon>Bacteria</taxon>
        <taxon>Pseudomonadati</taxon>
        <taxon>Pseudomonadota</taxon>
        <taxon>Betaproteobacteria</taxon>
        <taxon>Burkholderiales</taxon>
        <taxon>Comamonadaceae</taxon>
        <taxon>Rhodoferax</taxon>
    </lineage>
</organism>
<evidence type="ECO:0000313" key="10">
    <source>
        <dbReference type="Proteomes" id="UP001321700"/>
    </source>
</evidence>
<evidence type="ECO:0000259" key="7">
    <source>
        <dbReference type="PROSITE" id="PS50111"/>
    </source>
</evidence>
<keyword evidence="6" id="KW-1133">Transmembrane helix</keyword>
<comment type="caution">
    <text evidence="9">The sequence shown here is derived from an EMBL/GenBank/DDBJ whole genome shotgun (WGS) entry which is preliminary data.</text>
</comment>
<evidence type="ECO:0000256" key="6">
    <source>
        <dbReference type="SAM" id="Phobius"/>
    </source>
</evidence>
<evidence type="ECO:0000256" key="2">
    <source>
        <dbReference type="ARBA" id="ARBA00029447"/>
    </source>
</evidence>
<accession>A0ABU3KRB9</accession>
<dbReference type="InterPro" id="IPR047347">
    <property type="entry name" value="YvaQ-like_sensor"/>
</dbReference>
<dbReference type="PROSITE" id="PS50111">
    <property type="entry name" value="CHEMOTAXIS_TRANSDUC_2"/>
    <property type="match status" value="1"/>
</dbReference>
<dbReference type="Proteomes" id="UP001321700">
    <property type="component" value="Unassembled WGS sequence"/>
</dbReference>
<comment type="similarity">
    <text evidence="2">Belongs to the methyl-accepting chemotaxis (MCP) protein family.</text>
</comment>
<gene>
    <name evidence="9" type="ORF">RAE19_15040</name>
</gene>
<dbReference type="Pfam" id="PF00015">
    <property type="entry name" value="MCPsignal"/>
    <property type="match status" value="1"/>
</dbReference>
<dbReference type="Gene3D" id="1.10.287.950">
    <property type="entry name" value="Methyl-accepting chemotaxis protein"/>
    <property type="match status" value="1"/>
</dbReference>
<dbReference type="CDD" id="cd19411">
    <property type="entry name" value="MCP2201-like_sensor"/>
    <property type="match status" value="1"/>
</dbReference>
<dbReference type="SMART" id="SM00283">
    <property type="entry name" value="MA"/>
    <property type="match status" value="1"/>
</dbReference>
<dbReference type="SUPFAM" id="SSF58104">
    <property type="entry name" value="Methyl-accepting chemotaxis protein (MCP) signaling domain"/>
    <property type="match status" value="1"/>
</dbReference>
<reference evidence="9 10" key="1">
    <citation type="submission" date="2023-08" db="EMBL/GenBank/DDBJ databases">
        <title>Rhodoferax potami sp. nov. and Rhodoferax mekongensis sp. nov., isolated from the Mekong River in Thailand.</title>
        <authorList>
            <person name="Kitikhun S."/>
            <person name="Charoenyingcharoen P."/>
            <person name="Siriarchawattana P."/>
            <person name="Likhitrattanapisal S."/>
            <person name="Nilsakha T."/>
            <person name="Chanpet A."/>
            <person name="Rattanawaree P."/>
            <person name="Ingsriswang S."/>
        </authorList>
    </citation>
    <scope>NUCLEOTIDE SEQUENCE [LARGE SCALE GENOMIC DNA]</scope>
    <source>
        <strain evidence="9 10">TBRC 17660</strain>
    </source>
</reference>
<keyword evidence="10" id="KW-1185">Reference proteome</keyword>
<dbReference type="SMART" id="SM00304">
    <property type="entry name" value="HAMP"/>
    <property type="match status" value="1"/>
</dbReference>
<keyword evidence="6" id="KW-0812">Transmembrane</keyword>
<dbReference type="InterPro" id="IPR003660">
    <property type="entry name" value="HAMP_dom"/>
</dbReference>
<protein>
    <submittedName>
        <fullName evidence="9">Methyl-accepting chemotaxis protein</fullName>
    </submittedName>
</protein>
<feature type="domain" description="HAMP" evidence="8">
    <location>
        <begin position="212"/>
        <end position="264"/>
    </location>
</feature>
<dbReference type="EMBL" id="JAVBIK010000001">
    <property type="protein sequence ID" value="MDT7520011.1"/>
    <property type="molecule type" value="Genomic_DNA"/>
</dbReference>
<name>A0ABU3KRB9_9BURK</name>
<dbReference type="PANTHER" id="PTHR43531">
    <property type="entry name" value="PROTEIN ICFG"/>
    <property type="match status" value="1"/>
</dbReference>
<sequence length="601" mass="63247">MGLSGLKIATKLWSFIVLIIVAICMVAVIGLMRSNSILNDGRQKQALAQELVQLATEWNGLTSTNSARNTAILISSGTAVADTFKDVVTSTSAEITELQKKIESMAQTDEDKAQLKKVADARKLVLSSREKARDLKKAGQDAEALQAMTSEYEPALKVYLAEQRRFVELQKQEMAMHQAEIVAKRATNTTGILVSLAVIVAIIFAGTTWLVRSIREPLTMANELAARIAQGDLTHSVHSERTDEFGQLLHSLEAMNVSLGRMVSEIRGGTDSIAIASAEIATGNNDLAQRTEHTSSNLQATASSMDGLTQIVQQSTDNARQASALAASASTVAQRGSEVVTQVVSTMQEIDASSKKIADIISVIDGIAFQTNILALNAAVEAARAGEQGRGFAVVASEVRSLAGRSAEAAKEIKALIGTSVDKVESGTQLVTDAGSTMEEIMQSVRRVADVIGEITSAANEQSTGIAGVNSAIGNLDQMTQQNAALVEESAAAAESLREQADRMKQAVAVFKVTGSMSGPSLAPVPVRSGKPSTAFKGPERRTGDAAGPQARSTASANTSPRKPAPAPKPAAAPMPSLQKPVVTASNRPTPAGGDDDWETF</sequence>
<keyword evidence="3" id="KW-0807">Transducer</keyword>
<feature type="compositionally biased region" description="Pro residues" evidence="5">
    <location>
        <begin position="563"/>
        <end position="573"/>
    </location>
</feature>
<dbReference type="PROSITE" id="PS50885">
    <property type="entry name" value="HAMP"/>
    <property type="match status" value="1"/>
</dbReference>
<feature type="domain" description="Methyl-accepting transducer" evidence="7">
    <location>
        <begin position="269"/>
        <end position="498"/>
    </location>
</feature>
<dbReference type="CDD" id="cd06225">
    <property type="entry name" value="HAMP"/>
    <property type="match status" value="1"/>
</dbReference>
<evidence type="ECO:0000256" key="5">
    <source>
        <dbReference type="SAM" id="MobiDB-lite"/>
    </source>
</evidence>
<dbReference type="InterPro" id="IPR004089">
    <property type="entry name" value="MCPsignal_dom"/>
</dbReference>
<dbReference type="InterPro" id="IPR024478">
    <property type="entry name" value="HlyB_4HB_MCP"/>
</dbReference>
<feature type="coiled-coil region" evidence="4">
    <location>
        <begin position="469"/>
        <end position="507"/>
    </location>
</feature>
<keyword evidence="1" id="KW-0488">Methylation</keyword>
<dbReference type="Pfam" id="PF00672">
    <property type="entry name" value="HAMP"/>
    <property type="match status" value="1"/>
</dbReference>
<evidence type="ECO:0000259" key="8">
    <source>
        <dbReference type="PROSITE" id="PS50885"/>
    </source>
</evidence>
<keyword evidence="4" id="KW-0175">Coiled coil</keyword>
<proteinExistence type="inferred from homology"/>
<keyword evidence="6" id="KW-0472">Membrane</keyword>
<feature type="transmembrane region" description="Helical" evidence="6">
    <location>
        <begin position="12"/>
        <end position="32"/>
    </location>
</feature>
<feature type="compositionally biased region" description="Polar residues" evidence="5">
    <location>
        <begin position="551"/>
        <end position="561"/>
    </location>
</feature>
<evidence type="ECO:0000256" key="3">
    <source>
        <dbReference type="PROSITE-ProRule" id="PRU00284"/>
    </source>
</evidence>
<evidence type="ECO:0000313" key="9">
    <source>
        <dbReference type="EMBL" id="MDT7520011.1"/>
    </source>
</evidence>
<dbReference type="PANTHER" id="PTHR43531:SF14">
    <property type="entry name" value="METHYL-ACCEPTING CHEMOTAXIS PROTEIN I-RELATED"/>
    <property type="match status" value="1"/>
</dbReference>
<dbReference type="CDD" id="cd11386">
    <property type="entry name" value="MCP_signal"/>
    <property type="match status" value="1"/>
</dbReference>
<dbReference type="Pfam" id="PF12729">
    <property type="entry name" value="4HB_MCP_1"/>
    <property type="match status" value="1"/>
</dbReference>
<dbReference type="InterPro" id="IPR051310">
    <property type="entry name" value="MCP_chemotaxis"/>
</dbReference>